<evidence type="ECO:0000313" key="2">
    <source>
        <dbReference type="Proteomes" id="UP000184330"/>
    </source>
</evidence>
<dbReference type="Proteomes" id="UP000184330">
    <property type="component" value="Unassembled WGS sequence"/>
</dbReference>
<name>A0A1L7WV15_9HELO</name>
<gene>
    <name evidence="1" type="ORF">PAC_06506</name>
</gene>
<protein>
    <submittedName>
        <fullName evidence="1">Uncharacterized protein</fullName>
    </submittedName>
</protein>
<dbReference type="AlphaFoldDB" id="A0A1L7WV15"/>
<accession>A0A1L7WV15</accession>
<evidence type="ECO:0000313" key="1">
    <source>
        <dbReference type="EMBL" id="CZR56617.1"/>
    </source>
</evidence>
<dbReference type="OrthoDB" id="4874932at2759"/>
<keyword evidence="2" id="KW-1185">Reference proteome</keyword>
<organism evidence="1 2">
    <name type="scientific">Phialocephala subalpina</name>
    <dbReference type="NCBI Taxonomy" id="576137"/>
    <lineage>
        <taxon>Eukaryota</taxon>
        <taxon>Fungi</taxon>
        <taxon>Dikarya</taxon>
        <taxon>Ascomycota</taxon>
        <taxon>Pezizomycotina</taxon>
        <taxon>Leotiomycetes</taxon>
        <taxon>Helotiales</taxon>
        <taxon>Mollisiaceae</taxon>
        <taxon>Phialocephala</taxon>
        <taxon>Phialocephala fortinii species complex</taxon>
    </lineage>
</organism>
<dbReference type="EMBL" id="FJOG01000008">
    <property type="protein sequence ID" value="CZR56617.1"/>
    <property type="molecule type" value="Genomic_DNA"/>
</dbReference>
<reference evidence="1 2" key="1">
    <citation type="submission" date="2016-03" db="EMBL/GenBank/DDBJ databases">
        <authorList>
            <person name="Ploux O."/>
        </authorList>
    </citation>
    <scope>NUCLEOTIDE SEQUENCE [LARGE SCALE GENOMIC DNA]</scope>
    <source>
        <strain evidence="1 2">UAMH 11012</strain>
    </source>
</reference>
<sequence length="163" mass="17866">MLYTRTVSNQKLPFVQNAFFNYPRAILAPFTALAANGQVNFYWDADCQNYAGHQNLTPASSPGAGHVVGGLADAQSILWVYVTPDSNCSMSFQFPHVLSIVQSSIFALRRSGVQKGKKHKADDAIDGAYPLFCKNSECNAYDVASIGECKHFKNGVWAEYCGE</sequence>
<proteinExistence type="predicted"/>